<dbReference type="InterPro" id="IPR014311">
    <property type="entry name" value="Guanine_deaminase"/>
</dbReference>
<dbReference type="eggNOG" id="COG0402">
    <property type="taxonomic scope" value="Bacteria"/>
</dbReference>
<dbReference type="Proteomes" id="UP000051264">
    <property type="component" value="Unassembled WGS sequence"/>
</dbReference>
<sequence length="455" mass="50354">MVYRLAITLKTSYFSANSPNHVEFHEQSLIELIENGQIGQIIHQSDPDYQKTLTAAQTTDQLITIAPGHYLLPGFIDLHNHAPQWPQVGIALDRPLNDWLNHYTFPLEARFADLDYATAVYRDLVHTLLTNGTTSALYFGSIHNNANLKLAEICAQLGQRAFIGTVVMDNPEQTPANYRDVNSATALSKTRTFIQAIQNQHHDQLVQPVITPRFIPSCQTETLTQLGRLAQETQLRVQTHCSESTWEHQYVLDRFGQTDSVVLQQFGLLNQHAVLAHATQLTTADQQLIKTEQAAIAHCPLSNAYFGNGVFPTKQLLDQQLKIGLGTDIAGGYSPSLYTNLQTAVTASQMRQDGVDARLPADSRGVADSRITTEEAFYLATAGGAASLAINAGQIKLGMLADFQIVQAAPQFTTLTPADQLTHLLFNHTAQQIKAVYVNGQLVHQKEQNWYDNAQ</sequence>
<dbReference type="SUPFAM" id="SSF51338">
    <property type="entry name" value="Composite domain of metallo-dependent hydrolases"/>
    <property type="match status" value="1"/>
</dbReference>
<dbReference type="PATRIC" id="fig|1423747.3.peg.144"/>
<evidence type="ECO:0000256" key="7">
    <source>
        <dbReference type="NCBIfam" id="TIGR02967"/>
    </source>
</evidence>
<organism evidence="10 11">
    <name type="scientific">Latilactobacillus fuchuensis DSM 14340 = JCM 11249</name>
    <dbReference type="NCBI Taxonomy" id="1423747"/>
    <lineage>
        <taxon>Bacteria</taxon>
        <taxon>Bacillati</taxon>
        <taxon>Bacillota</taxon>
        <taxon>Bacilli</taxon>
        <taxon>Lactobacillales</taxon>
        <taxon>Lactobacillaceae</taxon>
        <taxon>Latilactobacillus</taxon>
    </lineage>
</organism>
<dbReference type="Gene3D" id="3.20.20.140">
    <property type="entry name" value="Metal-dependent hydrolases"/>
    <property type="match status" value="1"/>
</dbReference>
<comment type="function">
    <text evidence="8">Catalyzes the hydrolytic deamination of guanine, producing xanthine and ammonia.</text>
</comment>
<evidence type="ECO:0000256" key="3">
    <source>
        <dbReference type="ARBA" id="ARBA00012781"/>
    </source>
</evidence>
<evidence type="ECO:0000256" key="1">
    <source>
        <dbReference type="ARBA" id="ARBA00004984"/>
    </source>
</evidence>
<comment type="caution">
    <text evidence="10">The sequence shown here is derived from an EMBL/GenBank/DDBJ whole genome shotgun (WGS) entry which is preliminary data.</text>
</comment>
<gene>
    <name evidence="10" type="ORF">FC69_GL000142</name>
</gene>
<dbReference type="STRING" id="1423747.FC69_GL000142"/>
<keyword evidence="5 8" id="KW-0378">Hydrolase</keyword>
<evidence type="ECO:0000313" key="10">
    <source>
        <dbReference type="EMBL" id="KRL58712.1"/>
    </source>
</evidence>
<reference evidence="10 11" key="1">
    <citation type="journal article" date="2015" name="Genome Announc.">
        <title>Expanding the biotechnology potential of lactobacilli through comparative genomics of 213 strains and associated genera.</title>
        <authorList>
            <person name="Sun Z."/>
            <person name="Harris H.M."/>
            <person name="McCann A."/>
            <person name="Guo C."/>
            <person name="Argimon S."/>
            <person name="Zhang W."/>
            <person name="Yang X."/>
            <person name="Jeffery I.B."/>
            <person name="Cooney J.C."/>
            <person name="Kagawa T.F."/>
            <person name="Liu W."/>
            <person name="Song Y."/>
            <person name="Salvetti E."/>
            <person name="Wrobel A."/>
            <person name="Rasinkangas P."/>
            <person name="Parkhill J."/>
            <person name="Rea M.C."/>
            <person name="O'Sullivan O."/>
            <person name="Ritari J."/>
            <person name="Douillard F.P."/>
            <person name="Paul Ross R."/>
            <person name="Yang R."/>
            <person name="Briner A.E."/>
            <person name="Felis G.E."/>
            <person name="de Vos W.M."/>
            <person name="Barrangou R."/>
            <person name="Klaenhammer T.R."/>
            <person name="Caufield P.W."/>
            <person name="Cui Y."/>
            <person name="Zhang H."/>
            <person name="O'Toole P.W."/>
        </authorList>
    </citation>
    <scope>NUCLEOTIDE SEQUENCE [LARGE SCALE GENOMIC DNA]</scope>
    <source>
        <strain evidence="10 11">DSM 14340</strain>
    </source>
</reference>
<proteinExistence type="inferred from homology"/>
<comment type="cofactor">
    <cofactor evidence="8">
        <name>Zn(2+)</name>
        <dbReference type="ChEBI" id="CHEBI:29105"/>
    </cofactor>
    <text evidence="8">Binds 1 zinc ion per subunit.</text>
</comment>
<dbReference type="EC" id="3.5.4.3" evidence="3 7"/>
<dbReference type="GO" id="GO:0008892">
    <property type="term" value="F:guanine deaminase activity"/>
    <property type="evidence" value="ECO:0007669"/>
    <property type="project" value="UniProtKB-UniRule"/>
</dbReference>
<dbReference type="UniPathway" id="UPA00603">
    <property type="reaction ID" value="UER00660"/>
</dbReference>
<comment type="catalytic activity">
    <reaction evidence="8">
        <text>guanine + H2O + H(+) = xanthine + NH4(+)</text>
        <dbReference type="Rhea" id="RHEA:14665"/>
        <dbReference type="ChEBI" id="CHEBI:15377"/>
        <dbReference type="ChEBI" id="CHEBI:15378"/>
        <dbReference type="ChEBI" id="CHEBI:16235"/>
        <dbReference type="ChEBI" id="CHEBI:17712"/>
        <dbReference type="ChEBI" id="CHEBI:28938"/>
        <dbReference type="EC" id="3.5.4.3"/>
    </reaction>
</comment>
<dbReference type="GO" id="GO:0005829">
    <property type="term" value="C:cytosol"/>
    <property type="evidence" value="ECO:0007669"/>
    <property type="project" value="TreeGrafter"/>
</dbReference>
<dbReference type="Pfam" id="PF01979">
    <property type="entry name" value="Amidohydro_1"/>
    <property type="match status" value="1"/>
</dbReference>
<dbReference type="GO" id="GO:0008270">
    <property type="term" value="F:zinc ion binding"/>
    <property type="evidence" value="ECO:0007669"/>
    <property type="project" value="UniProtKB-UniRule"/>
</dbReference>
<dbReference type="EMBL" id="AZEX01000064">
    <property type="protein sequence ID" value="KRL58712.1"/>
    <property type="molecule type" value="Genomic_DNA"/>
</dbReference>
<comment type="pathway">
    <text evidence="1 8">Purine metabolism; guanine degradation; xanthine from guanine: step 1/1.</text>
</comment>
<accession>A0A0R1RZC8</accession>
<evidence type="ECO:0000313" key="11">
    <source>
        <dbReference type="Proteomes" id="UP000051264"/>
    </source>
</evidence>
<dbReference type="AlphaFoldDB" id="A0A0R1RZC8"/>
<dbReference type="PANTHER" id="PTHR11271">
    <property type="entry name" value="GUANINE DEAMINASE"/>
    <property type="match status" value="1"/>
</dbReference>
<dbReference type="InterPro" id="IPR032466">
    <property type="entry name" value="Metal_Hydrolase"/>
</dbReference>
<comment type="similarity">
    <text evidence="2 8">Belongs to the metallo-dependent hydrolases superfamily. ATZ/TRZ family.</text>
</comment>
<dbReference type="PANTHER" id="PTHR11271:SF6">
    <property type="entry name" value="GUANINE DEAMINASE"/>
    <property type="match status" value="1"/>
</dbReference>
<evidence type="ECO:0000256" key="6">
    <source>
        <dbReference type="ARBA" id="ARBA00022833"/>
    </source>
</evidence>
<evidence type="ECO:0000256" key="4">
    <source>
        <dbReference type="ARBA" id="ARBA00022723"/>
    </source>
</evidence>
<keyword evidence="6 8" id="KW-0862">Zinc</keyword>
<name>A0A0R1RZC8_9LACO</name>
<evidence type="ECO:0000259" key="9">
    <source>
        <dbReference type="Pfam" id="PF01979"/>
    </source>
</evidence>
<dbReference type="GO" id="GO:0006147">
    <property type="term" value="P:guanine catabolic process"/>
    <property type="evidence" value="ECO:0007669"/>
    <property type="project" value="UniProtKB-UniRule"/>
</dbReference>
<protein>
    <recommendedName>
        <fullName evidence="3 7">Guanine deaminase</fullName>
        <shortName evidence="8">Guanase</shortName>
        <ecNumber evidence="3 7">3.5.4.3</ecNumber>
    </recommendedName>
    <alternativeName>
        <fullName evidence="8">Guanine aminohydrolase</fullName>
    </alternativeName>
</protein>
<dbReference type="SUPFAM" id="SSF51556">
    <property type="entry name" value="Metallo-dependent hydrolases"/>
    <property type="match status" value="1"/>
</dbReference>
<evidence type="ECO:0000256" key="2">
    <source>
        <dbReference type="ARBA" id="ARBA00006745"/>
    </source>
</evidence>
<dbReference type="InterPro" id="IPR006680">
    <property type="entry name" value="Amidohydro-rel"/>
</dbReference>
<evidence type="ECO:0000256" key="5">
    <source>
        <dbReference type="ARBA" id="ARBA00022801"/>
    </source>
</evidence>
<dbReference type="InterPro" id="IPR011059">
    <property type="entry name" value="Metal-dep_hydrolase_composite"/>
</dbReference>
<feature type="domain" description="Amidohydrolase-related" evidence="9">
    <location>
        <begin position="70"/>
        <end position="443"/>
    </location>
</feature>
<evidence type="ECO:0000256" key="8">
    <source>
        <dbReference type="RuleBase" id="RU366009"/>
    </source>
</evidence>
<dbReference type="InterPro" id="IPR051607">
    <property type="entry name" value="Metallo-dep_hydrolases"/>
</dbReference>
<dbReference type="Gene3D" id="2.30.40.10">
    <property type="entry name" value="Urease, subunit C, domain 1"/>
    <property type="match status" value="1"/>
</dbReference>
<dbReference type="NCBIfam" id="TIGR02967">
    <property type="entry name" value="guan_deamin"/>
    <property type="match status" value="1"/>
</dbReference>
<keyword evidence="4 8" id="KW-0479">Metal-binding</keyword>